<evidence type="ECO:0000313" key="2">
    <source>
        <dbReference type="EMBL" id="KAG5620806.1"/>
    </source>
</evidence>
<feature type="non-terminal residue" evidence="2">
    <location>
        <position position="1"/>
    </location>
</feature>
<sequence length="139" mass="15456">MAQANLDQQLVVGYSVNGKSAFQEITSEHHIVYAATLDRHSNKIGIILLSDDTRNAISDSDICKTVGKIKKMFKMPQQQVAAAHRVQQQQRPKGVAALSRTSSPSHSSQRRSRFISWPAEIADMRGSSPARTDIWKLLL</sequence>
<dbReference type="AlphaFoldDB" id="A0A9J6A809"/>
<gene>
    <name evidence="2" type="ORF">H5410_006024</name>
</gene>
<dbReference type="Proteomes" id="UP000824120">
    <property type="component" value="Chromosome 2"/>
</dbReference>
<feature type="region of interest" description="Disordered" evidence="1">
    <location>
        <begin position="84"/>
        <end position="112"/>
    </location>
</feature>
<organism evidence="2 3">
    <name type="scientific">Solanum commersonii</name>
    <name type="common">Commerson's wild potato</name>
    <name type="synonym">Commerson's nightshade</name>
    <dbReference type="NCBI Taxonomy" id="4109"/>
    <lineage>
        <taxon>Eukaryota</taxon>
        <taxon>Viridiplantae</taxon>
        <taxon>Streptophyta</taxon>
        <taxon>Embryophyta</taxon>
        <taxon>Tracheophyta</taxon>
        <taxon>Spermatophyta</taxon>
        <taxon>Magnoliopsida</taxon>
        <taxon>eudicotyledons</taxon>
        <taxon>Gunneridae</taxon>
        <taxon>Pentapetalae</taxon>
        <taxon>asterids</taxon>
        <taxon>lamiids</taxon>
        <taxon>Solanales</taxon>
        <taxon>Solanaceae</taxon>
        <taxon>Solanoideae</taxon>
        <taxon>Solaneae</taxon>
        <taxon>Solanum</taxon>
    </lineage>
</organism>
<evidence type="ECO:0000313" key="3">
    <source>
        <dbReference type="Proteomes" id="UP000824120"/>
    </source>
</evidence>
<name>A0A9J6A809_SOLCO</name>
<proteinExistence type="predicted"/>
<keyword evidence="3" id="KW-1185">Reference proteome</keyword>
<dbReference type="EMBL" id="JACXVP010000002">
    <property type="protein sequence ID" value="KAG5620806.1"/>
    <property type="molecule type" value="Genomic_DNA"/>
</dbReference>
<evidence type="ECO:0000256" key="1">
    <source>
        <dbReference type="SAM" id="MobiDB-lite"/>
    </source>
</evidence>
<accession>A0A9J6A809</accession>
<protein>
    <submittedName>
        <fullName evidence="2">Uncharacterized protein</fullName>
    </submittedName>
</protein>
<comment type="caution">
    <text evidence="2">The sequence shown here is derived from an EMBL/GenBank/DDBJ whole genome shotgun (WGS) entry which is preliminary data.</text>
</comment>
<reference evidence="2 3" key="1">
    <citation type="submission" date="2020-09" db="EMBL/GenBank/DDBJ databases">
        <title>De no assembly of potato wild relative species, Solanum commersonii.</title>
        <authorList>
            <person name="Cho K."/>
        </authorList>
    </citation>
    <scope>NUCLEOTIDE SEQUENCE [LARGE SCALE GENOMIC DNA]</scope>
    <source>
        <strain evidence="2">LZ3.2</strain>
        <tissue evidence="2">Leaf</tissue>
    </source>
</reference>